<name>A0A2U1MI79_ARTAN</name>
<comment type="caution">
    <text evidence="2">The sequence shown here is derived from an EMBL/GenBank/DDBJ whole genome shotgun (WGS) entry which is preliminary data.</text>
</comment>
<feature type="transmembrane region" description="Helical" evidence="1">
    <location>
        <begin position="21"/>
        <end position="50"/>
    </location>
</feature>
<keyword evidence="1" id="KW-0812">Transmembrane</keyword>
<sequence>MAEKSDHLNLKGYDDNEQDEFWNFFAYQGFVWMGYAAVIGLYLFGLYLFYAVNFFEDDPLTIESLAVLNGLGFICFYFAYRWRLRDLPLRIFASVGLCTQLSMIVIFFAHFMRHGPDTMVGLFPLVLLGPYLYQEIINRLLARLFGTVEGEPKLFNQCVIKVDPCDECLRSWNTCTHVQIAILMRISYKMNLKTAGSKRDKIIRELFAVNSQNTRD</sequence>
<keyword evidence="1" id="KW-1133">Transmembrane helix</keyword>
<accession>A0A2U1MI79</accession>
<feature type="transmembrane region" description="Helical" evidence="1">
    <location>
        <begin position="62"/>
        <end position="80"/>
    </location>
</feature>
<gene>
    <name evidence="2" type="ORF">CTI12_AA378230</name>
</gene>
<protein>
    <submittedName>
        <fullName evidence="2">Uncharacterized protein</fullName>
    </submittedName>
</protein>
<evidence type="ECO:0000256" key="1">
    <source>
        <dbReference type="SAM" id="Phobius"/>
    </source>
</evidence>
<dbReference type="EMBL" id="PKPP01005212">
    <property type="protein sequence ID" value="PWA60980.1"/>
    <property type="molecule type" value="Genomic_DNA"/>
</dbReference>
<feature type="transmembrane region" description="Helical" evidence="1">
    <location>
        <begin position="92"/>
        <end position="112"/>
    </location>
</feature>
<keyword evidence="3" id="KW-1185">Reference proteome</keyword>
<keyword evidence="1" id="KW-0472">Membrane</keyword>
<evidence type="ECO:0000313" key="3">
    <source>
        <dbReference type="Proteomes" id="UP000245207"/>
    </source>
</evidence>
<proteinExistence type="predicted"/>
<organism evidence="2 3">
    <name type="scientific">Artemisia annua</name>
    <name type="common">Sweet wormwood</name>
    <dbReference type="NCBI Taxonomy" id="35608"/>
    <lineage>
        <taxon>Eukaryota</taxon>
        <taxon>Viridiplantae</taxon>
        <taxon>Streptophyta</taxon>
        <taxon>Embryophyta</taxon>
        <taxon>Tracheophyta</taxon>
        <taxon>Spermatophyta</taxon>
        <taxon>Magnoliopsida</taxon>
        <taxon>eudicotyledons</taxon>
        <taxon>Gunneridae</taxon>
        <taxon>Pentapetalae</taxon>
        <taxon>asterids</taxon>
        <taxon>campanulids</taxon>
        <taxon>Asterales</taxon>
        <taxon>Asteraceae</taxon>
        <taxon>Asteroideae</taxon>
        <taxon>Anthemideae</taxon>
        <taxon>Artemisiinae</taxon>
        <taxon>Artemisia</taxon>
    </lineage>
</organism>
<dbReference type="Proteomes" id="UP000245207">
    <property type="component" value="Unassembled WGS sequence"/>
</dbReference>
<evidence type="ECO:0000313" key="2">
    <source>
        <dbReference type="EMBL" id="PWA60980.1"/>
    </source>
</evidence>
<reference evidence="2 3" key="1">
    <citation type="journal article" date="2018" name="Mol. Plant">
        <title>The genome of Artemisia annua provides insight into the evolution of Asteraceae family and artemisinin biosynthesis.</title>
        <authorList>
            <person name="Shen Q."/>
            <person name="Zhang L."/>
            <person name="Liao Z."/>
            <person name="Wang S."/>
            <person name="Yan T."/>
            <person name="Shi P."/>
            <person name="Liu M."/>
            <person name="Fu X."/>
            <person name="Pan Q."/>
            <person name="Wang Y."/>
            <person name="Lv Z."/>
            <person name="Lu X."/>
            <person name="Zhang F."/>
            <person name="Jiang W."/>
            <person name="Ma Y."/>
            <person name="Chen M."/>
            <person name="Hao X."/>
            <person name="Li L."/>
            <person name="Tang Y."/>
            <person name="Lv G."/>
            <person name="Zhou Y."/>
            <person name="Sun X."/>
            <person name="Brodelius P.E."/>
            <person name="Rose J.K.C."/>
            <person name="Tang K."/>
        </authorList>
    </citation>
    <scope>NUCLEOTIDE SEQUENCE [LARGE SCALE GENOMIC DNA]</scope>
    <source>
        <strain evidence="3">cv. Huhao1</strain>
        <tissue evidence="2">Leaf</tissue>
    </source>
</reference>
<dbReference type="AlphaFoldDB" id="A0A2U1MI79"/>